<keyword evidence="3" id="KW-1185">Reference proteome</keyword>
<gene>
    <name evidence="2" type="ORF">MMF94_26420</name>
</gene>
<sequence>MADEVDGEGGNPPHVTQPAWKRQTRGEHRWPAAAAVVVAIVLQLMLPNPVVPQARYVLPVLEVVLLIGLGSTPSASTVSRPRCESVASS</sequence>
<protein>
    <submittedName>
        <fullName evidence="2">Uncharacterized protein</fullName>
    </submittedName>
</protein>
<name>A0ABS9TL22_9PSEU</name>
<dbReference type="Proteomes" id="UP001299970">
    <property type="component" value="Unassembled WGS sequence"/>
</dbReference>
<dbReference type="RefSeq" id="WP_241039892.1">
    <property type="nucleotide sequence ID" value="NZ_BAAAJF010000021.1"/>
</dbReference>
<feature type="region of interest" description="Disordered" evidence="1">
    <location>
        <begin position="1"/>
        <end position="26"/>
    </location>
</feature>
<organism evidence="2 3">
    <name type="scientific">Pseudonocardia alaniniphila</name>
    <dbReference type="NCBI Taxonomy" id="75291"/>
    <lineage>
        <taxon>Bacteria</taxon>
        <taxon>Bacillati</taxon>
        <taxon>Actinomycetota</taxon>
        <taxon>Actinomycetes</taxon>
        <taxon>Pseudonocardiales</taxon>
        <taxon>Pseudonocardiaceae</taxon>
        <taxon>Pseudonocardia</taxon>
    </lineage>
</organism>
<proteinExistence type="predicted"/>
<evidence type="ECO:0000256" key="1">
    <source>
        <dbReference type="SAM" id="MobiDB-lite"/>
    </source>
</evidence>
<reference evidence="2 3" key="1">
    <citation type="submission" date="2022-03" db="EMBL/GenBank/DDBJ databases">
        <title>Pseudonocardia alaer sp. nov., a novel actinomycete isolated from reed forest soil.</title>
        <authorList>
            <person name="Wang L."/>
        </authorList>
    </citation>
    <scope>NUCLEOTIDE SEQUENCE [LARGE SCALE GENOMIC DNA]</scope>
    <source>
        <strain evidence="2 3">Y-16303</strain>
    </source>
</reference>
<evidence type="ECO:0000313" key="2">
    <source>
        <dbReference type="EMBL" id="MCH6169247.1"/>
    </source>
</evidence>
<accession>A0ABS9TL22</accession>
<dbReference type="EMBL" id="JAKXMK010000024">
    <property type="protein sequence ID" value="MCH6169247.1"/>
    <property type="molecule type" value="Genomic_DNA"/>
</dbReference>
<comment type="caution">
    <text evidence="2">The sequence shown here is derived from an EMBL/GenBank/DDBJ whole genome shotgun (WGS) entry which is preliminary data.</text>
</comment>
<evidence type="ECO:0000313" key="3">
    <source>
        <dbReference type="Proteomes" id="UP001299970"/>
    </source>
</evidence>